<protein>
    <submittedName>
        <fullName evidence="2">Uncharacterized protein</fullName>
    </submittedName>
</protein>
<comment type="caution">
    <text evidence="2">The sequence shown here is derived from an EMBL/GenBank/DDBJ whole genome shotgun (WGS) entry which is preliminary data.</text>
</comment>
<name>A0A699VJF3_TANCI</name>
<feature type="compositionally biased region" description="Acidic residues" evidence="1">
    <location>
        <begin position="48"/>
        <end position="72"/>
    </location>
</feature>
<feature type="non-terminal residue" evidence="2">
    <location>
        <position position="72"/>
    </location>
</feature>
<evidence type="ECO:0000256" key="1">
    <source>
        <dbReference type="SAM" id="MobiDB-lite"/>
    </source>
</evidence>
<feature type="region of interest" description="Disordered" evidence="1">
    <location>
        <begin position="41"/>
        <end position="72"/>
    </location>
</feature>
<organism evidence="2">
    <name type="scientific">Tanacetum cinerariifolium</name>
    <name type="common">Dalmatian daisy</name>
    <name type="synonym">Chrysanthemum cinerariifolium</name>
    <dbReference type="NCBI Taxonomy" id="118510"/>
    <lineage>
        <taxon>Eukaryota</taxon>
        <taxon>Viridiplantae</taxon>
        <taxon>Streptophyta</taxon>
        <taxon>Embryophyta</taxon>
        <taxon>Tracheophyta</taxon>
        <taxon>Spermatophyta</taxon>
        <taxon>Magnoliopsida</taxon>
        <taxon>eudicotyledons</taxon>
        <taxon>Gunneridae</taxon>
        <taxon>Pentapetalae</taxon>
        <taxon>asterids</taxon>
        <taxon>campanulids</taxon>
        <taxon>Asterales</taxon>
        <taxon>Asteraceae</taxon>
        <taxon>Asteroideae</taxon>
        <taxon>Anthemideae</taxon>
        <taxon>Anthemidinae</taxon>
        <taxon>Tanacetum</taxon>
    </lineage>
</organism>
<evidence type="ECO:0000313" key="2">
    <source>
        <dbReference type="EMBL" id="GFD33536.1"/>
    </source>
</evidence>
<gene>
    <name evidence="2" type="ORF">Tci_905505</name>
</gene>
<dbReference type="AlphaFoldDB" id="A0A699VJF3"/>
<accession>A0A699VJF3</accession>
<sequence>MLRTFGCVAYSYVQQDTLKDSGAGADKSVEELQVEVELQRLNNHTLEEDQTNNEDQTDQDDGDDEDAGDQEI</sequence>
<proteinExistence type="predicted"/>
<dbReference type="EMBL" id="BKCJ011436676">
    <property type="protein sequence ID" value="GFD33536.1"/>
    <property type="molecule type" value="Genomic_DNA"/>
</dbReference>
<reference evidence="2" key="1">
    <citation type="journal article" date="2019" name="Sci. Rep.">
        <title>Draft genome of Tanacetum cinerariifolium, the natural source of mosquito coil.</title>
        <authorList>
            <person name="Yamashiro T."/>
            <person name="Shiraishi A."/>
            <person name="Satake H."/>
            <person name="Nakayama K."/>
        </authorList>
    </citation>
    <scope>NUCLEOTIDE SEQUENCE</scope>
</reference>